<name>M1PB88_DESSD</name>
<dbReference type="PANTHER" id="PTHR43861">
    <property type="entry name" value="TRANS-ACONITATE 2-METHYLTRANSFERASE-RELATED"/>
    <property type="match status" value="1"/>
</dbReference>
<evidence type="ECO:0000313" key="1">
    <source>
        <dbReference type="EMBL" id="AGF78907.1"/>
    </source>
</evidence>
<dbReference type="PANTHER" id="PTHR43861:SF5">
    <property type="entry name" value="BLL5978 PROTEIN"/>
    <property type="match status" value="1"/>
</dbReference>
<dbReference type="OrthoDB" id="9769602at2"/>
<dbReference type="HOGENOM" id="CLU_088541_1_0_7"/>
<dbReference type="Pfam" id="PF07021">
    <property type="entry name" value="MetW"/>
    <property type="match status" value="1"/>
</dbReference>
<dbReference type="STRING" id="1167006.UWK_02367"/>
<dbReference type="RefSeq" id="WP_015404595.1">
    <property type="nucleotide sequence ID" value="NC_020304.1"/>
</dbReference>
<dbReference type="AlphaFoldDB" id="M1PB88"/>
<accession>M1PB88</accession>
<dbReference type="SUPFAM" id="SSF53335">
    <property type="entry name" value="S-adenosyl-L-methionine-dependent methyltransferases"/>
    <property type="match status" value="1"/>
</dbReference>
<gene>
    <name evidence="1" type="ordered locus">UWK_02367</name>
</gene>
<dbReference type="EMBL" id="CP003985">
    <property type="protein sequence ID" value="AGF78907.1"/>
    <property type="molecule type" value="Genomic_DNA"/>
</dbReference>
<dbReference type="Gene3D" id="3.40.50.150">
    <property type="entry name" value="Vaccinia Virus protein VP39"/>
    <property type="match status" value="1"/>
</dbReference>
<proteinExistence type="predicted"/>
<protein>
    <submittedName>
        <fullName evidence="1">Methionine biosynthesis protein MetW</fullName>
    </submittedName>
</protein>
<dbReference type="InterPro" id="IPR010743">
    <property type="entry name" value="Methionine_synth_MetW"/>
</dbReference>
<dbReference type="eggNOG" id="COG2227">
    <property type="taxonomic scope" value="Bacteria"/>
</dbReference>
<sequence length="244" mass="28512">MKYHKETFVYEGLKPNNIDKIQLDMIPPGSHVLEIGCATGYMGEYLVQKKGCRFLGLETEKESAVSAEERGLAILCGTIEDQAISEQINRHVREHGPFQIIFMSQVIEHIARPEVTLNHLKQWMHSDCSLVISTCSIAHWRCRFRLLGGTWKYEDYGIFDHSHLRFFTIKSFRELLEQCDFKVIDFAYSFEDICPFKILFDTRILAPSDLLRLIPFVGMRLRKSYTDLFKNFITKQFVFKVQLN</sequence>
<evidence type="ECO:0000313" key="2">
    <source>
        <dbReference type="Proteomes" id="UP000011721"/>
    </source>
</evidence>
<reference evidence="2" key="1">
    <citation type="journal article" date="2013" name="Stand. Genomic Sci.">
        <title>Complete genome sequence of Desulfocapsa sulfexigens, a marine deltaproteobacterium specialized in disproportionating inorganic sulfur compounds.</title>
        <authorList>
            <person name="Finster K.W."/>
            <person name="Kjeldsen K.U."/>
            <person name="Kube M."/>
            <person name="Reinhardt R."/>
            <person name="Mussmann M."/>
            <person name="Amann R."/>
            <person name="Schreiber L."/>
        </authorList>
    </citation>
    <scope>NUCLEOTIDE SEQUENCE [LARGE SCALE GENOMIC DNA]</scope>
    <source>
        <strain evidence="2">DSM 10523 / SB164P1</strain>
    </source>
</reference>
<dbReference type="Proteomes" id="UP000011721">
    <property type="component" value="Chromosome"/>
</dbReference>
<dbReference type="KEGG" id="dsf:UWK_02367"/>
<organism evidence="1 2">
    <name type="scientific">Desulfocapsa sulfexigens (strain DSM 10523 / SB164P1)</name>
    <dbReference type="NCBI Taxonomy" id="1167006"/>
    <lineage>
        <taxon>Bacteria</taxon>
        <taxon>Pseudomonadati</taxon>
        <taxon>Thermodesulfobacteriota</taxon>
        <taxon>Desulfobulbia</taxon>
        <taxon>Desulfobulbales</taxon>
        <taxon>Desulfocapsaceae</taxon>
        <taxon>Desulfocapsa</taxon>
    </lineage>
</organism>
<keyword evidence="2" id="KW-1185">Reference proteome</keyword>
<dbReference type="InterPro" id="IPR029063">
    <property type="entry name" value="SAM-dependent_MTases_sf"/>
</dbReference>